<sequence length="241" mass="27251">MFQIKTSNNPAVKAAIRNIEIIESQLSQNYNLTWLLAGGSASKVYEEMNDLLELDVDFTKLNISLGDERYSEDPNHKGATWPLYEDIRLFKELKKRGANMFGILSGKSLEKDADRFNNFLRERLKNSDYIFCNLGIGIDSHTAGIIPMGERDLFEEVYPANRLAVGHIHGGVHPKRITVTPGLLQKSNKITVYFTGVDKKPVLEKLNTFKELEKMQNAIFKHPALITSLMSAEVFTDQTIS</sequence>
<evidence type="ECO:0000313" key="2">
    <source>
        <dbReference type="EMBL" id="MCA9380350.1"/>
    </source>
</evidence>
<dbReference type="AlphaFoldDB" id="A0A955I7B2"/>
<dbReference type="EMBL" id="JAGQLL010000053">
    <property type="protein sequence ID" value="MCA9380350.1"/>
    <property type="molecule type" value="Genomic_DNA"/>
</dbReference>
<gene>
    <name evidence="2" type="ORF">KC675_04190</name>
</gene>
<comment type="caution">
    <text evidence="2">The sequence shown here is derived from an EMBL/GenBank/DDBJ whole genome shotgun (WGS) entry which is preliminary data.</text>
</comment>
<dbReference type="EC" id="3.1.1.31" evidence="2"/>
<dbReference type="SUPFAM" id="SSF100950">
    <property type="entry name" value="NagB/RpiA/CoA transferase-like"/>
    <property type="match status" value="1"/>
</dbReference>
<dbReference type="GO" id="GO:0005975">
    <property type="term" value="P:carbohydrate metabolic process"/>
    <property type="evidence" value="ECO:0007669"/>
    <property type="project" value="InterPro"/>
</dbReference>
<reference evidence="2" key="2">
    <citation type="journal article" date="2021" name="Microbiome">
        <title>Successional dynamics and alternative stable states in a saline activated sludge microbial community over 9 years.</title>
        <authorList>
            <person name="Wang Y."/>
            <person name="Ye J."/>
            <person name="Ju F."/>
            <person name="Liu L."/>
            <person name="Boyd J.A."/>
            <person name="Deng Y."/>
            <person name="Parks D.H."/>
            <person name="Jiang X."/>
            <person name="Yin X."/>
            <person name="Woodcroft B.J."/>
            <person name="Tyson G.W."/>
            <person name="Hugenholtz P."/>
            <person name="Polz M.F."/>
            <person name="Zhang T."/>
        </authorList>
    </citation>
    <scope>NUCLEOTIDE SEQUENCE</scope>
    <source>
        <strain evidence="2">HKST-UBA15</strain>
    </source>
</reference>
<evidence type="ECO:0000259" key="1">
    <source>
        <dbReference type="Pfam" id="PF01182"/>
    </source>
</evidence>
<name>A0A955I7B2_9BACT</name>
<dbReference type="Pfam" id="PF01182">
    <property type="entry name" value="Glucosamine_iso"/>
    <property type="match status" value="1"/>
</dbReference>
<feature type="domain" description="Glucosamine/galactosamine-6-phosphate isomerase" evidence="1">
    <location>
        <begin position="13"/>
        <end position="208"/>
    </location>
</feature>
<dbReference type="InterPro" id="IPR006148">
    <property type="entry name" value="Glc/Gal-6P_isomerase"/>
</dbReference>
<dbReference type="Gene3D" id="3.40.50.1360">
    <property type="match status" value="1"/>
</dbReference>
<reference evidence="2" key="1">
    <citation type="submission" date="2020-04" db="EMBL/GenBank/DDBJ databases">
        <authorList>
            <person name="Zhang T."/>
        </authorList>
    </citation>
    <scope>NUCLEOTIDE SEQUENCE</scope>
    <source>
        <strain evidence="2">HKST-UBA15</strain>
    </source>
</reference>
<dbReference type="InterPro" id="IPR037171">
    <property type="entry name" value="NagB/RpiA_transferase-like"/>
</dbReference>
<proteinExistence type="predicted"/>
<evidence type="ECO:0000313" key="3">
    <source>
        <dbReference type="Proteomes" id="UP000745577"/>
    </source>
</evidence>
<protein>
    <submittedName>
        <fullName evidence="2">6-phosphogluconolactonase</fullName>
        <ecNumber evidence="2">3.1.1.31</ecNumber>
    </submittedName>
</protein>
<dbReference type="Proteomes" id="UP000745577">
    <property type="component" value="Unassembled WGS sequence"/>
</dbReference>
<organism evidence="2 3">
    <name type="scientific">Candidatus Dojkabacteria bacterium</name>
    <dbReference type="NCBI Taxonomy" id="2099670"/>
    <lineage>
        <taxon>Bacteria</taxon>
        <taxon>Candidatus Dojkabacteria</taxon>
    </lineage>
</organism>
<keyword evidence="2" id="KW-0378">Hydrolase</keyword>
<dbReference type="GO" id="GO:0017057">
    <property type="term" value="F:6-phosphogluconolactonase activity"/>
    <property type="evidence" value="ECO:0007669"/>
    <property type="project" value="UniProtKB-EC"/>
</dbReference>
<accession>A0A955I7B2</accession>